<dbReference type="InterPro" id="IPR019149">
    <property type="entry name" value="ABHD18"/>
</dbReference>
<keyword evidence="2" id="KW-1185">Reference proteome</keyword>
<sequence>IFEFRKIIGDREKCRTLVPVDYPVYINKTEELTDCHIHDGFFISPLDQLVPGILPPEAVKARFQFIVPKRWQKNRPVCIQLAGTGDHMIRVFCILGWIYSRSWKVITTEVHALKKLVSFSLDKTIFMLFGKYKENVVVNL</sequence>
<dbReference type="PANTHER" id="PTHR13617">
    <property type="entry name" value="PROTEIN ABHD18"/>
    <property type="match status" value="1"/>
</dbReference>
<dbReference type="EMBL" id="JAHRIQ010049062">
    <property type="protein sequence ID" value="MEQ2237494.1"/>
    <property type="molecule type" value="Genomic_DNA"/>
</dbReference>
<feature type="non-terminal residue" evidence="1">
    <location>
        <position position="1"/>
    </location>
</feature>
<protein>
    <submittedName>
        <fullName evidence="1">Protein abhd18</fullName>
    </submittedName>
</protein>
<reference evidence="1 2" key="1">
    <citation type="submission" date="2021-06" db="EMBL/GenBank/DDBJ databases">
        <authorList>
            <person name="Palmer J.M."/>
        </authorList>
    </citation>
    <scope>NUCLEOTIDE SEQUENCE [LARGE SCALE GENOMIC DNA]</scope>
    <source>
        <strain evidence="2">if_2019</strain>
        <tissue evidence="1">Muscle</tissue>
    </source>
</reference>
<dbReference type="Pfam" id="PF09752">
    <property type="entry name" value="ABHD18"/>
    <property type="match status" value="1"/>
</dbReference>
<name>A0ABV0TYB3_9TELE</name>
<dbReference type="Proteomes" id="UP001482620">
    <property type="component" value="Unassembled WGS sequence"/>
</dbReference>
<gene>
    <name evidence="1" type="primary">ABHD18_1</name>
    <name evidence="1" type="ORF">ILYODFUR_023625</name>
</gene>
<accession>A0ABV0TYB3</accession>
<dbReference type="PANTHER" id="PTHR13617:SF14">
    <property type="entry name" value="PROTEIN ABHD18"/>
    <property type="match status" value="1"/>
</dbReference>
<evidence type="ECO:0000313" key="2">
    <source>
        <dbReference type="Proteomes" id="UP001482620"/>
    </source>
</evidence>
<organism evidence="1 2">
    <name type="scientific">Ilyodon furcidens</name>
    <name type="common">goldbreast splitfin</name>
    <dbReference type="NCBI Taxonomy" id="33524"/>
    <lineage>
        <taxon>Eukaryota</taxon>
        <taxon>Metazoa</taxon>
        <taxon>Chordata</taxon>
        <taxon>Craniata</taxon>
        <taxon>Vertebrata</taxon>
        <taxon>Euteleostomi</taxon>
        <taxon>Actinopterygii</taxon>
        <taxon>Neopterygii</taxon>
        <taxon>Teleostei</taxon>
        <taxon>Neoteleostei</taxon>
        <taxon>Acanthomorphata</taxon>
        <taxon>Ovalentaria</taxon>
        <taxon>Atherinomorphae</taxon>
        <taxon>Cyprinodontiformes</taxon>
        <taxon>Goodeidae</taxon>
        <taxon>Ilyodon</taxon>
    </lineage>
</organism>
<comment type="caution">
    <text evidence="1">The sequence shown here is derived from an EMBL/GenBank/DDBJ whole genome shotgun (WGS) entry which is preliminary data.</text>
</comment>
<evidence type="ECO:0000313" key="1">
    <source>
        <dbReference type="EMBL" id="MEQ2237494.1"/>
    </source>
</evidence>
<proteinExistence type="predicted"/>